<dbReference type="Proteomes" id="UP001337655">
    <property type="component" value="Unassembled WGS sequence"/>
</dbReference>
<keyword evidence="3" id="KW-1185">Reference proteome</keyword>
<sequence>MAPKPEQPAPEAGKTQKQNAPDKENFQKSVAAAQKTVQAQGAAEALKQQAKKAINPKERMRLMQEAYHKEIEAHGQSKYAKRLQSGGWQGAAAGGGIGGGVAMGLGTVVGTVVSGVAAVPTVLVGGLVGAGVGGIHGPFIKLGGGGKKENTPATNEEVQKQEAAKLDQAVEKSASTVPQPPTADSADPQSGEQKIKKKPRKLEVRSKPTGNDSA</sequence>
<dbReference type="AlphaFoldDB" id="A0AAV9PMZ9"/>
<evidence type="ECO:0000313" key="2">
    <source>
        <dbReference type="EMBL" id="KAK5175289.1"/>
    </source>
</evidence>
<dbReference type="GeneID" id="89921777"/>
<evidence type="ECO:0000313" key="3">
    <source>
        <dbReference type="Proteomes" id="UP001337655"/>
    </source>
</evidence>
<evidence type="ECO:0008006" key="4">
    <source>
        <dbReference type="Google" id="ProtNLM"/>
    </source>
</evidence>
<reference evidence="2 3" key="1">
    <citation type="submission" date="2023-08" db="EMBL/GenBank/DDBJ databases">
        <title>Black Yeasts Isolated from many extreme environments.</title>
        <authorList>
            <person name="Coleine C."/>
            <person name="Stajich J.E."/>
            <person name="Selbmann L."/>
        </authorList>
    </citation>
    <scope>NUCLEOTIDE SEQUENCE [LARGE SCALE GENOMIC DNA]</scope>
    <source>
        <strain evidence="2 3">CCFEE 5935</strain>
    </source>
</reference>
<accession>A0AAV9PMZ9</accession>
<gene>
    <name evidence="2" type="ORF">LTR77_000427</name>
</gene>
<organism evidence="2 3">
    <name type="scientific">Saxophila tyrrhenica</name>
    <dbReference type="NCBI Taxonomy" id="1690608"/>
    <lineage>
        <taxon>Eukaryota</taxon>
        <taxon>Fungi</taxon>
        <taxon>Dikarya</taxon>
        <taxon>Ascomycota</taxon>
        <taxon>Pezizomycotina</taxon>
        <taxon>Dothideomycetes</taxon>
        <taxon>Dothideomycetidae</taxon>
        <taxon>Mycosphaerellales</taxon>
        <taxon>Extremaceae</taxon>
        <taxon>Saxophila</taxon>
    </lineage>
</organism>
<feature type="compositionally biased region" description="Basic and acidic residues" evidence="1">
    <location>
        <begin position="157"/>
        <end position="170"/>
    </location>
</feature>
<dbReference type="EMBL" id="JAVRRT010000001">
    <property type="protein sequence ID" value="KAK5175289.1"/>
    <property type="molecule type" value="Genomic_DNA"/>
</dbReference>
<comment type="caution">
    <text evidence="2">The sequence shown here is derived from an EMBL/GenBank/DDBJ whole genome shotgun (WGS) entry which is preliminary data.</text>
</comment>
<name>A0AAV9PMZ9_9PEZI</name>
<feature type="region of interest" description="Disordered" evidence="1">
    <location>
        <begin position="1"/>
        <end position="27"/>
    </location>
</feature>
<feature type="region of interest" description="Disordered" evidence="1">
    <location>
        <begin position="141"/>
        <end position="214"/>
    </location>
</feature>
<evidence type="ECO:0000256" key="1">
    <source>
        <dbReference type="SAM" id="MobiDB-lite"/>
    </source>
</evidence>
<protein>
    <recommendedName>
        <fullName evidence="4">Glycine zipper domain-containing protein</fullName>
    </recommendedName>
</protein>
<proteinExistence type="predicted"/>
<dbReference type="RefSeq" id="XP_064663927.1">
    <property type="nucleotide sequence ID" value="XM_064797693.1"/>
</dbReference>